<dbReference type="InterPro" id="IPR000835">
    <property type="entry name" value="HTH_MarR-typ"/>
</dbReference>
<gene>
    <name evidence="5" type="ORF">KDD17_02705</name>
</gene>
<dbReference type="EMBL" id="CP073581">
    <property type="protein sequence ID" value="QUJ76978.1"/>
    <property type="molecule type" value="Genomic_DNA"/>
</dbReference>
<dbReference type="AlphaFoldDB" id="A0A975JEI3"/>
<dbReference type="InterPro" id="IPR036390">
    <property type="entry name" value="WH_DNA-bd_sf"/>
</dbReference>
<evidence type="ECO:0000256" key="2">
    <source>
        <dbReference type="ARBA" id="ARBA00023125"/>
    </source>
</evidence>
<evidence type="ECO:0000256" key="1">
    <source>
        <dbReference type="ARBA" id="ARBA00023015"/>
    </source>
</evidence>
<evidence type="ECO:0000313" key="5">
    <source>
        <dbReference type="EMBL" id="QUJ76978.1"/>
    </source>
</evidence>
<dbReference type="InterPro" id="IPR036388">
    <property type="entry name" value="WH-like_DNA-bd_sf"/>
</dbReference>
<dbReference type="PROSITE" id="PS50995">
    <property type="entry name" value="HTH_MARR_2"/>
    <property type="match status" value="1"/>
</dbReference>
<organism evidence="5 6">
    <name type="scientific">Sulfitobacter albidus</name>
    <dbReference type="NCBI Taxonomy" id="2829501"/>
    <lineage>
        <taxon>Bacteria</taxon>
        <taxon>Pseudomonadati</taxon>
        <taxon>Pseudomonadota</taxon>
        <taxon>Alphaproteobacteria</taxon>
        <taxon>Rhodobacterales</taxon>
        <taxon>Roseobacteraceae</taxon>
        <taxon>Sulfitobacter</taxon>
    </lineage>
</organism>
<dbReference type="SMART" id="SM00347">
    <property type="entry name" value="HTH_MARR"/>
    <property type="match status" value="1"/>
</dbReference>
<keyword evidence="1" id="KW-0805">Transcription regulation</keyword>
<evidence type="ECO:0000313" key="6">
    <source>
        <dbReference type="Proteomes" id="UP000683291"/>
    </source>
</evidence>
<reference evidence="5" key="1">
    <citation type="submission" date="2021-04" db="EMBL/GenBank/DDBJ databases">
        <title>Complete genome sequence for Sulfitobacter sp. strain JK7-1.</title>
        <authorList>
            <person name="Park S.-J."/>
        </authorList>
    </citation>
    <scope>NUCLEOTIDE SEQUENCE</scope>
    <source>
        <strain evidence="5">JK7-1</strain>
    </source>
</reference>
<dbReference type="InterPro" id="IPR039422">
    <property type="entry name" value="MarR/SlyA-like"/>
</dbReference>
<dbReference type="SUPFAM" id="SSF46785">
    <property type="entry name" value="Winged helix' DNA-binding domain"/>
    <property type="match status" value="1"/>
</dbReference>
<name>A0A975JEI3_9RHOB</name>
<evidence type="ECO:0000256" key="3">
    <source>
        <dbReference type="ARBA" id="ARBA00023163"/>
    </source>
</evidence>
<evidence type="ECO:0000259" key="4">
    <source>
        <dbReference type="PROSITE" id="PS50995"/>
    </source>
</evidence>
<accession>A0A975JEI3</accession>
<keyword evidence="2" id="KW-0238">DNA-binding</keyword>
<dbReference type="Pfam" id="PF01047">
    <property type="entry name" value="MarR"/>
    <property type="match status" value="1"/>
</dbReference>
<dbReference type="PANTHER" id="PTHR33164">
    <property type="entry name" value="TRANSCRIPTIONAL REGULATOR, MARR FAMILY"/>
    <property type="match status" value="1"/>
</dbReference>
<dbReference type="GO" id="GO:0006950">
    <property type="term" value="P:response to stress"/>
    <property type="evidence" value="ECO:0007669"/>
    <property type="project" value="TreeGrafter"/>
</dbReference>
<keyword evidence="3" id="KW-0804">Transcription</keyword>
<protein>
    <submittedName>
        <fullName evidence="5">MarR family transcriptional regulator</fullName>
    </submittedName>
</protein>
<dbReference type="InterPro" id="IPR023187">
    <property type="entry name" value="Tscrpt_reg_MarR-type_CS"/>
</dbReference>
<dbReference type="PRINTS" id="PR00598">
    <property type="entry name" value="HTHMARR"/>
</dbReference>
<keyword evidence="6" id="KW-1185">Reference proteome</keyword>
<dbReference type="PANTHER" id="PTHR33164:SF43">
    <property type="entry name" value="HTH-TYPE TRANSCRIPTIONAL REPRESSOR YETL"/>
    <property type="match status" value="1"/>
</dbReference>
<feature type="domain" description="HTH marR-type" evidence="4">
    <location>
        <begin position="16"/>
        <end position="150"/>
    </location>
</feature>
<proteinExistence type="predicted"/>
<sequence length="156" mass="17471">MNRAENPLREPVSKDRLRLWLRLLKTTRHIEASLRENLRTEFATTLPRFDVMSALSRHPSGMKMSKLSGVLKVSNGNVTGIIDRLVDDGHVVRVAVPGDRRASLVRLTRKGEAEFARQAAAHEAWVDAMLGDFAQDEAAALAQRLDTLETTLTEDR</sequence>
<dbReference type="PROSITE" id="PS01117">
    <property type="entry name" value="HTH_MARR_1"/>
    <property type="match status" value="1"/>
</dbReference>
<dbReference type="Gene3D" id="1.10.10.10">
    <property type="entry name" value="Winged helix-like DNA-binding domain superfamily/Winged helix DNA-binding domain"/>
    <property type="match status" value="1"/>
</dbReference>
<dbReference type="GO" id="GO:0003677">
    <property type="term" value="F:DNA binding"/>
    <property type="evidence" value="ECO:0007669"/>
    <property type="project" value="UniProtKB-KW"/>
</dbReference>
<dbReference type="KEGG" id="sual:KDD17_02705"/>
<dbReference type="RefSeq" id="WP_212705174.1">
    <property type="nucleotide sequence ID" value="NZ_CP073581.1"/>
</dbReference>
<dbReference type="GO" id="GO:0003700">
    <property type="term" value="F:DNA-binding transcription factor activity"/>
    <property type="evidence" value="ECO:0007669"/>
    <property type="project" value="InterPro"/>
</dbReference>
<dbReference type="Proteomes" id="UP000683291">
    <property type="component" value="Chromosome 1"/>
</dbReference>